<dbReference type="InterPro" id="IPR006175">
    <property type="entry name" value="YjgF/YER057c/UK114"/>
</dbReference>
<evidence type="ECO:0000313" key="1">
    <source>
        <dbReference type="EMBL" id="SVC39732.1"/>
    </source>
</evidence>
<dbReference type="SUPFAM" id="SSF55298">
    <property type="entry name" value="YjgF-like"/>
    <property type="match status" value="2"/>
</dbReference>
<name>A0A382LXE4_9ZZZZ</name>
<dbReference type="PANTHER" id="PTHR11803">
    <property type="entry name" value="2-IMINOBUTANOATE/2-IMINOPROPANOATE DEAMINASE RIDA"/>
    <property type="match status" value="1"/>
</dbReference>
<reference evidence="1" key="1">
    <citation type="submission" date="2018-05" db="EMBL/GenBank/DDBJ databases">
        <authorList>
            <person name="Lanie J.A."/>
            <person name="Ng W.-L."/>
            <person name="Kazmierczak K.M."/>
            <person name="Andrzejewski T.M."/>
            <person name="Davidsen T.M."/>
            <person name="Wayne K.J."/>
            <person name="Tettelin H."/>
            <person name="Glass J.I."/>
            <person name="Rusch D."/>
            <person name="Podicherti R."/>
            <person name="Tsui H.-C.T."/>
            <person name="Winkler M.E."/>
        </authorList>
    </citation>
    <scope>NUCLEOTIDE SEQUENCE</scope>
</reference>
<proteinExistence type="predicted"/>
<dbReference type="CDD" id="cd00448">
    <property type="entry name" value="YjgF_YER057c_UK114_family"/>
    <property type="match status" value="2"/>
</dbReference>
<dbReference type="PANTHER" id="PTHR11803:SF39">
    <property type="entry name" value="2-IMINOBUTANOATE_2-IMINOPROPANOATE DEAMINASE"/>
    <property type="match status" value="1"/>
</dbReference>
<sequence length="331" mass="36434">MTKKTTKKTVAIKKTKQNKEAVWPGLEAGVPKPLMPYSPAIKAGDWVFIAGQIASDFQTGLAPEVLAANDYLDNELSLQAKFVLKNLANTIKASGCDVNEHMVRMWQWLVSDEPTEDDFSCGNNWPEISLKPYLNVRDTIVRKPAPPSSYLGVRELLCLGTLLEVDMVCLNDNNKPTKIKVPKGITKAAGGHSAGIRRGDWVFLGSENASDLCEDDNIMQWHEDPVERQTEHILDKLSAYAKSAGSSLAKTVKADVYIGHPKDFAAVDRVWKRRFPINPPARVVIPYMGMGVPGNRVEIALTLLTNRSKTKALTIEAPDAPQPLGHEPQAV</sequence>
<dbReference type="Gene3D" id="3.30.1330.40">
    <property type="entry name" value="RutC-like"/>
    <property type="match status" value="2"/>
</dbReference>
<protein>
    <submittedName>
        <fullName evidence="1">Uncharacterized protein</fullName>
    </submittedName>
</protein>
<feature type="non-terminal residue" evidence="1">
    <location>
        <position position="331"/>
    </location>
</feature>
<organism evidence="1">
    <name type="scientific">marine metagenome</name>
    <dbReference type="NCBI Taxonomy" id="408172"/>
    <lineage>
        <taxon>unclassified sequences</taxon>
        <taxon>metagenomes</taxon>
        <taxon>ecological metagenomes</taxon>
    </lineage>
</organism>
<dbReference type="GO" id="GO:0005829">
    <property type="term" value="C:cytosol"/>
    <property type="evidence" value="ECO:0007669"/>
    <property type="project" value="TreeGrafter"/>
</dbReference>
<gene>
    <name evidence="1" type="ORF">METZ01_LOCUS292586</name>
</gene>
<dbReference type="GO" id="GO:0019239">
    <property type="term" value="F:deaminase activity"/>
    <property type="evidence" value="ECO:0007669"/>
    <property type="project" value="TreeGrafter"/>
</dbReference>
<accession>A0A382LXE4</accession>
<dbReference type="EMBL" id="UINC01089007">
    <property type="protein sequence ID" value="SVC39732.1"/>
    <property type="molecule type" value="Genomic_DNA"/>
</dbReference>
<dbReference type="AlphaFoldDB" id="A0A382LXE4"/>
<dbReference type="InterPro" id="IPR035959">
    <property type="entry name" value="RutC-like_sf"/>
</dbReference>
<dbReference type="Pfam" id="PF01042">
    <property type="entry name" value="Ribonuc_L-PSP"/>
    <property type="match status" value="2"/>
</dbReference>